<dbReference type="Pfam" id="PF08857">
    <property type="entry name" value="ParBc_2"/>
    <property type="match status" value="1"/>
</dbReference>
<proteinExistence type="predicted"/>
<name>A0A254TKQ1_9BURK</name>
<keyword evidence="1" id="KW-0732">Signal</keyword>
<gene>
    <name evidence="2" type="ORF">AYR66_13090</name>
</gene>
<dbReference type="InterPro" id="IPR016932">
    <property type="entry name" value="UCP029669"/>
</dbReference>
<feature type="signal peptide" evidence="1">
    <location>
        <begin position="1"/>
        <end position="20"/>
    </location>
</feature>
<dbReference type="SUPFAM" id="SSF110849">
    <property type="entry name" value="ParB/Sulfiredoxin"/>
    <property type="match status" value="1"/>
</dbReference>
<dbReference type="PIRSF" id="PIRSF029669">
    <property type="entry name" value="UCP029669"/>
    <property type="match status" value="1"/>
</dbReference>
<protein>
    <recommendedName>
        <fullName evidence="4">Chromosome partitioning protein ParB</fullName>
    </recommendedName>
</protein>
<organism evidence="2 3">
    <name type="scientific">Noviherbaspirillum denitrificans</name>
    <dbReference type="NCBI Taxonomy" id="1968433"/>
    <lineage>
        <taxon>Bacteria</taxon>
        <taxon>Pseudomonadati</taxon>
        <taxon>Pseudomonadota</taxon>
        <taxon>Betaproteobacteria</taxon>
        <taxon>Burkholderiales</taxon>
        <taxon>Oxalobacteraceae</taxon>
        <taxon>Noviherbaspirillum</taxon>
    </lineage>
</organism>
<reference evidence="2 3" key="1">
    <citation type="submission" date="2016-02" db="EMBL/GenBank/DDBJ databases">
        <authorList>
            <person name="Wen L."/>
            <person name="He K."/>
            <person name="Yang H."/>
        </authorList>
    </citation>
    <scope>NUCLEOTIDE SEQUENCE [LARGE SCALE GENOMIC DNA]</scope>
    <source>
        <strain evidence="2 3">TSA40</strain>
    </source>
</reference>
<sequence length="238" mass="26308">MVRLFAVLGFAVLPLAGAIAAPECNRSIPVNGTCEITLAALHPTQPAVGMIQVEERAARMAGETNFTRYTARRPIPVVQSPDGSFYLTDSHHLASVLVRAGAQRATAQVIGRFDNPASFWQEMQARHWVYLFDPKGNPIQPSALPQRLADLADDPYRALAGYAQDAGYYRKTDAYFMEFHWARYFGSRMGWRPVDRMNLLEALQTAEALACQPEARELPGYPGPCSSVLPSNKITPLN</sequence>
<dbReference type="Gene3D" id="1.10.8.10">
    <property type="entry name" value="DNA helicase RuvA subunit, C-terminal domain"/>
    <property type="match status" value="1"/>
</dbReference>
<accession>A0A254TKQ1</accession>
<evidence type="ECO:0000256" key="1">
    <source>
        <dbReference type="SAM" id="SignalP"/>
    </source>
</evidence>
<dbReference type="RefSeq" id="WP_088707174.1">
    <property type="nucleotide sequence ID" value="NZ_LSTO01000001.1"/>
</dbReference>
<dbReference type="OrthoDB" id="323572at2"/>
<dbReference type="Proteomes" id="UP000197535">
    <property type="component" value="Unassembled WGS sequence"/>
</dbReference>
<dbReference type="AlphaFoldDB" id="A0A254TKQ1"/>
<dbReference type="InterPro" id="IPR014956">
    <property type="entry name" value="ParBc_2"/>
</dbReference>
<feature type="chain" id="PRO_5012038690" description="Chromosome partitioning protein ParB" evidence="1">
    <location>
        <begin position="21"/>
        <end position="238"/>
    </location>
</feature>
<dbReference type="EMBL" id="LSTO01000001">
    <property type="protein sequence ID" value="OWW20288.1"/>
    <property type="molecule type" value="Genomic_DNA"/>
</dbReference>
<evidence type="ECO:0000313" key="2">
    <source>
        <dbReference type="EMBL" id="OWW20288.1"/>
    </source>
</evidence>
<comment type="caution">
    <text evidence="2">The sequence shown here is derived from an EMBL/GenBank/DDBJ whole genome shotgun (WGS) entry which is preliminary data.</text>
</comment>
<keyword evidence="3" id="KW-1185">Reference proteome</keyword>
<evidence type="ECO:0008006" key="4">
    <source>
        <dbReference type="Google" id="ProtNLM"/>
    </source>
</evidence>
<dbReference type="CDD" id="cd16390">
    <property type="entry name" value="ParB_N_Srx_like"/>
    <property type="match status" value="1"/>
</dbReference>
<dbReference type="Gene3D" id="3.90.1530.10">
    <property type="entry name" value="Conserved hypothetical protein from pyrococcus furiosus pfu- 392566-001, ParB domain"/>
    <property type="match status" value="1"/>
</dbReference>
<dbReference type="InterPro" id="IPR036086">
    <property type="entry name" value="ParB/Sulfiredoxin_sf"/>
</dbReference>
<evidence type="ECO:0000313" key="3">
    <source>
        <dbReference type="Proteomes" id="UP000197535"/>
    </source>
</evidence>